<name>A0A947D540_9HYPH</name>
<evidence type="ECO:0000256" key="1">
    <source>
        <dbReference type="RuleBase" id="RU003707"/>
    </source>
</evidence>
<dbReference type="EMBL" id="JAHHZF010000006">
    <property type="protein sequence ID" value="MBT9290364.1"/>
    <property type="molecule type" value="Genomic_DNA"/>
</dbReference>
<comment type="caution">
    <text evidence="2">The sequence shown here is derived from an EMBL/GenBank/DDBJ whole genome shotgun (WGS) entry which is preliminary data.</text>
</comment>
<dbReference type="RefSeq" id="WP_261968970.1">
    <property type="nucleotide sequence ID" value="NZ_JAHHZF010000006.1"/>
</dbReference>
<evidence type="ECO:0000313" key="3">
    <source>
        <dbReference type="Proteomes" id="UP000766595"/>
    </source>
</evidence>
<dbReference type="Gene3D" id="3.90.226.10">
    <property type="entry name" value="2-enoyl-CoA Hydratase, Chain A, domain 1"/>
    <property type="match status" value="1"/>
</dbReference>
<keyword evidence="3" id="KW-1185">Reference proteome</keyword>
<protein>
    <submittedName>
        <fullName evidence="2">Enoyl-CoA hydratase/isomerase family protein</fullName>
    </submittedName>
</protein>
<gene>
    <name evidence="2" type="ORF">KL771_12900</name>
</gene>
<dbReference type="PANTHER" id="PTHR43459">
    <property type="entry name" value="ENOYL-COA HYDRATASE"/>
    <property type="match status" value="1"/>
</dbReference>
<dbReference type="CDD" id="cd06558">
    <property type="entry name" value="crotonase-like"/>
    <property type="match status" value="1"/>
</dbReference>
<dbReference type="GO" id="GO:0003824">
    <property type="term" value="F:catalytic activity"/>
    <property type="evidence" value="ECO:0007669"/>
    <property type="project" value="InterPro"/>
</dbReference>
<dbReference type="PROSITE" id="PS00166">
    <property type="entry name" value="ENOYL_COA_HYDRATASE"/>
    <property type="match status" value="1"/>
</dbReference>
<dbReference type="InterPro" id="IPR018376">
    <property type="entry name" value="Enoyl-CoA_hyd/isom_CS"/>
</dbReference>
<reference evidence="2 3" key="1">
    <citation type="submission" date="2021-06" db="EMBL/GenBank/DDBJ databases">
        <authorList>
            <person name="Grouzdev D.S."/>
            <person name="Koziaeva V."/>
        </authorList>
    </citation>
    <scope>NUCLEOTIDE SEQUENCE [LARGE SCALE GENOMIC DNA]</scope>
    <source>
        <strain evidence="2 3">22</strain>
    </source>
</reference>
<sequence>MSASDVVHLSASDLVRLDVTGAVARLTLARPARHNALVPELVEGLVAALDRIAGASLDALVLAAEGRSFSTGGDLAGFAAVPRGQRRAYADRLVGGLNRAILALIELPFPTIARVQGPVTGGALGLVLACDLAAMSRAAFLAPYYVAVGFAPDGGWTALLPDRIGVAQARAIQLLNRHVDADEAAGLGIVTAAVDPEALDETVDGWLATLAGHDAGAILATRELLMPAEATAALAARLAAEKARFLEMVDDDAVDAGLARFLDAPRIRKVEP</sequence>
<proteinExistence type="inferred from homology"/>
<comment type="similarity">
    <text evidence="1">Belongs to the enoyl-CoA hydratase/isomerase family.</text>
</comment>
<dbReference type="Pfam" id="PF00378">
    <property type="entry name" value="ECH_1"/>
    <property type="match status" value="1"/>
</dbReference>
<dbReference type="InterPro" id="IPR001753">
    <property type="entry name" value="Enoyl-CoA_hydra/iso"/>
</dbReference>
<dbReference type="SUPFAM" id="SSF52096">
    <property type="entry name" value="ClpP/crotonase"/>
    <property type="match status" value="1"/>
</dbReference>
<accession>A0A947D540</accession>
<dbReference type="PANTHER" id="PTHR43459:SF1">
    <property type="entry name" value="EG:BACN32G11.4 PROTEIN"/>
    <property type="match status" value="1"/>
</dbReference>
<evidence type="ECO:0000313" key="2">
    <source>
        <dbReference type="EMBL" id="MBT9290364.1"/>
    </source>
</evidence>
<dbReference type="AlphaFoldDB" id="A0A947D540"/>
<dbReference type="InterPro" id="IPR029045">
    <property type="entry name" value="ClpP/crotonase-like_dom_sf"/>
</dbReference>
<organism evidence="2 3">
    <name type="scientific">Prosthecodimorpha staleyi</name>
    <dbReference type="NCBI Taxonomy" id="2840188"/>
    <lineage>
        <taxon>Bacteria</taxon>
        <taxon>Pseudomonadati</taxon>
        <taxon>Pseudomonadota</taxon>
        <taxon>Alphaproteobacteria</taxon>
        <taxon>Hyphomicrobiales</taxon>
        <taxon>Ancalomicrobiaceae</taxon>
        <taxon>Prosthecodimorpha</taxon>
    </lineage>
</organism>
<dbReference type="Proteomes" id="UP000766595">
    <property type="component" value="Unassembled WGS sequence"/>
</dbReference>